<comment type="similarity">
    <text evidence="1 3">Belongs to the type-B carboxylesterase/lipase family.</text>
</comment>
<feature type="domain" description="Carboxylesterase type B" evidence="4">
    <location>
        <begin position="46"/>
        <end position="501"/>
    </location>
</feature>
<evidence type="ECO:0000256" key="3">
    <source>
        <dbReference type="RuleBase" id="RU361235"/>
    </source>
</evidence>
<dbReference type="Gene3D" id="3.40.50.1820">
    <property type="entry name" value="alpha/beta hydrolase"/>
    <property type="match status" value="1"/>
</dbReference>
<evidence type="ECO:0000256" key="1">
    <source>
        <dbReference type="ARBA" id="ARBA00005964"/>
    </source>
</evidence>
<dbReference type="InterPro" id="IPR019826">
    <property type="entry name" value="Carboxylesterase_B_AS"/>
</dbReference>
<dbReference type="Proteomes" id="UP000323067">
    <property type="component" value="Chromosome v"/>
</dbReference>
<dbReference type="Pfam" id="PF00135">
    <property type="entry name" value="COesterase"/>
    <property type="match status" value="1"/>
</dbReference>
<proteinExistence type="inferred from homology"/>
<dbReference type="GO" id="GO:0016787">
    <property type="term" value="F:hydrolase activity"/>
    <property type="evidence" value="ECO:0007669"/>
    <property type="project" value="UniProtKB-KW"/>
</dbReference>
<dbReference type="VEuPathDB" id="FungiDB:A9K55_005330"/>
<accession>A0A2H4SPF7</accession>
<dbReference type="EC" id="3.1.1.-" evidence="3"/>
<evidence type="ECO:0000313" key="6">
    <source>
        <dbReference type="Proteomes" id="UP000323067"/>
    </source>
</evidence>
<dbReference type="InterPro" id="IPR029058">
    <property type="entry name" value="AB_hydrolase_fold"/>
</dbReference>
<dbReference type="PANTHER" id="PTHR43142">
    <property type="entry name" value="CARBOXYLIC ESTER HYDROLASE"/>
    <property type="match status" value="1"/>
</dbReference>
<organism evidence="5 6">
    <name type="scientific">Cordyceps militaris</name>
    <name type="common">Caterpillar fungus</name>
    <name type="synonym">Clavaria militaris</name>
    <dbReference type="NCBI Taxonomy" id="73501"/>
    <lineage>
        <taxon>Eukaryota</taxon>
        <taxon>Fungi</taxon>
        <taxon>Dikarya</taxon>
        <taxon>Ascomycota</taxon>
        <taxon>Pezizomycotina</taxon>
        <taxon>Sordariomycetes</taxon>
        <taxon>Hypocreomycetidae</taxon>
        <taxon>Hypocreales</taxon>
        <taxon>Cordycipitaceae</taxon>
        <taxon>Cordyceps</taxon>
    </lineage>
</organism>
<evidence type="ECO:0000313" key="5">
    <source>
        <dbReference type="EMBL" id="ATY64989.1"/>
    </source>
</evidence>
<dbReference type="EMBL" id="CP023325">
    <property type="protein sequence ID" value="ATY64989.1"/>
    <property type="molecule type" value="Genomic_DNA"/>
</dbReference>
<reference evidence="5 6" key="1">
    <citation type="journal article" date="2017" name="BMC Genomics">
        <title>Chromosome level assembly and secondary metabolite potential of the parasitic fungus Cordyceps militaris.</title>
        <authorList>
            <person name="Kramer G.J."/>
            <person name="Nodwell J.R."/>
        </authorList>
    </citation>
    <scope>NUCLEOTIDE SEQUENCE [LARGE SCALE GENOMIC DNA]</scope>
    <source>
        <strain evidence="5 6">ATCC 34164</strain>
    </source>
</reference>
<dbReference type="VEuPathDB" id="FungiDB:CCM_08091"/>
<name>A0A2H4SPF7_CORMI</name>
<dbReference type="OrthoDB" id="4861363at2759"/>
<dbReference type="PROSITE" id="PS00122">
    <property type="entry name" value="CARBOXYLESTERASE_B_1"/>
    <property type="match status" value="1"/>
</dbReference>
<dbReference type="SUPFAM" id="SSF53474">
    <property type="entry name" value="alpha/beta-Hydrolases"/>
    <property type="match status" value="1"/>
</dbReference>
<dbReference type="PANTHER" id="PTHR43142:SF6">
    <property type="entry name" value="PUTATIVE (AFU_ORTHOLOGUE AFUA_7G01710)-RELATED"/>
    <property type="match status" value="1"/>
</dbReference>
<keyword evidence="2 3" id="KW-0378">Hydrolase</keyword>
<evidence type="ECO:0000259" key="4">
    <source>
        <dbReference type="Pfam" id="PF00135"/>
    </source>
</evidence>
<sequence length="601" mass="66550">MVTCSCVVLEDSEIAPKSSIYSPVRLAVEDLTLIGLLSQPLLPDQAAVASFRNLQYATIPARWHEAVPLNLKDYPRGELKTVQWGPRPPQSIDVMHTLTGHLYPRLSHMDPTDEFKCLNLNVYAPATALPSTAEHLDSSTLLPVIVWIHGGSFRWGDGGCECDGQYLVARSIQANQPVLVVGINYRLGMLGFFTSKELRQEARDRGEKGYANLGFHDQRLALHWVQDNIHFFGGDKTRITVAGESAGAISVLAHLRSHDPVARNAILLSPATVAPRSFASTQVTFDKACETLGVALESVSNKLKTLRQLPFEQLDKLGENRLENTLSMDPIFFDNWPSGEFDEVAEFPDWANRVVVGQLSEELALMGSAWKDLPPHSLLKAWKSVYTLPGYSEEVFSTYGVVDVDRENGTTPSAGNSHVVDALVNYLNDAIFDKAVRSIAEAQFKSNNTSKTTGQPARAADVYLYSFEQPDTIATDARLRNHAYHSLDNAFFFYFPAVTEPTADSRVRATASAFSGAVLDLAYDNQLWPRVARPNDHVARFCGETTIQIRQQDPPRWASLVNTEARLGQFLRGKELCWNPELIQKHLPVEVVGASSRVGES</sequence>
<dbReference type="AlphaFoldDB" id="A0A2H4SPF7"/>
<gene>
    <name evidence="5" type="ORF">A9K55_005330</name>
</gene>
<evidence type="ECO:0000256" key="2">
    <source>
        <dbReference type="ARBA" id="ARBA00022801"/>
    </source>
</evidence>
<dbReference type="InterPro" id="IPR002018">
    <property type="entry name" value="CarbesteraseB"/>
</dbReference>
<protein>
    <recommendedName>
        <fullName evidence="3">Carboxylic ester hydrolase</fullName>
        <ecNumber evidence="3">3.1.1.-</ecNumber>
    </recommendedName>
</protein>